<reference evidence="8" key="1">
    <citation type="submission" date="2022-11" db="EMBL/GenBank/DDBJ databases">
        <title>Centuries of genome instability and evolution in soft-shell clam transmissible cancer (bioRxiv).</title>
        <authorList>
            <person name="Hart S.F.M."/>
            <person name="Yonemitsu M.A."/>
            <person name="Giersch R.M."/>
            <person name="Beal B.F."/>
            <person name="Arriagada G."/>
            <person name="Davis B.W."/>
            <person name="Ostrander E.A."/>
            <person name="Goff S.P."/>
            <person name="Metzger M.J."/>
        </authorList>
    </citation>
    <scope>NUCLEOTIDE SEQUENCE</scope>
    <source>
        <strain evidence="8">MELC-2E11</strain>
        <tissue evidence="8">Siphon/mantle</tissue>
    </source>
</reference>
<keyword evidence="9" id="KW-1185">Reference proteome</keyword>
<evidence type="ECO:0000256" key="6">
    <source>
        <dbReference type="ARBA" id="ARBA00023136"/>
    </source>
</evidence>
<dbReference type="EMBL" id="CP111023">
    <property type="protein sequence ID" value="WAR21159.1"/>
    <property type="molecule type" value="Genomic_DNA"/>
</dbReference>
<feature type="transmembrane region" description="Helical" evidence="7">
    <location>
        <begin position="96"/>
        <end position="115"/>
    </location>
</feature>
<dbReference type="InterPro" id="IPR007277">
    <property type="entry name" value="Svp26/Tex261"/>
</dbReference>
<dbReference type="PANTHER" id="PTHR13144">
    <property type="entry name" value="TEX261 PROTEIN"/>
    <property type="match status" value="1"/>
</dbReference>
<evidence type="ECO:0000256" key="2">
    <source>
        <dbReference type="ARBA" id="ARBA00008096"/>
    </source>
</evidence>
<proteinExistence type="inferred from homology"/>
<organism evidence="8 9">
    <name type="scientific">Mya arenaria</name>
    <name type="common">Soft-shell clam</name>
    <dbReference type="NCBI Taxonomy" id="6604"/>
    <lineage>
        <taxon>Eukaryota</taxon>
        <taxon>Metazoa</taxon>
        <taxon>Spiralia</taxon>
        <taxon>Lophotrochozoa</taxon>
        <taxon>Mollusca</taxon>
        <taxon>Bivalvia</taxon>
        <taxon>Autobranchia</taxon>
        <taxon>Heteroconchia</taxon>
        <taxon>Euheterodonta</taxon>
        <taxon>Imparidentia</taxon>
        <taxon>Neoheterodontei</taxon>
        <taxon>Myida</taxon>
        <taxon>Myoidea</taxon>
        <taxon>Myidae</taxon>
        <taxon>Mya</taxon>
    </lineage>
</organism>
<evidence type="ECO:0000313" key="9">
    <source>
        <dbReference type="Proteomes" id="UP001164746"/>
    </source>
</evidence>
<accession>A0ABY7FJ29</accession>
<evidence type="ECO:0000313" key="8">
    <source>
        <dbReference type="EMBL" id="WAR21159.1"/>
    </source>
</evidence>
<dbReference type="Pfam" id="PF04148">
    <property type="entry name" value="Erv26"/>
    <property type="match status" value="1"/>
</dbReference>
<feature type="transmembrane region" description="Helical" evidence="7">
    <location>
        <begin position="127"/>
        <end position="147"/>
    </location>
</feature>
<comment type="subcellular location">
    <subcellularLocation>
        <location evidence="1">Membrane</location>
        <topology evidence="1">Multi-pass membrane protein</topology>
    </subcellularLocation>
</comment>
<keyword evidence="6 7" id="KW-0472">Membrane</keyword>
<dbReference type="Proteomes" id="UP001164746">
    <property type="component" value="Chromosome 12"/>
</dbReference>
<feature type="transmembrane region" description="Helical" evidence="7">
    <location>
        <begin position="6"/>
        <end position="30"/>
    </location>
</feature>
<comment type="similarity">
    <text evidence="2">Belongs to the SVP26 family.</text>
</comment>
<dbReference type="PANTHER" id="PTHR13144:SF0">
    <property type="entry name" value="PROTEIN TEX261"/>
    <property type="match status" value="1"/>
</dbReference>
<evidence type="ECO:0000256" key="5">
    <source>
        <dbReference type="ARBA" id="ARBA00022989"/>
    </source>
</evidence>
<feature type="transmembrane region" description="Helical" evidence="7">
    <location>
        <begin position="65"/>
        <end position="84"/>
    </location>
</feature>
<evidence type="ECO:0000256" key="4">
    <source>
        <dbReference type="ARBA" id="ARBA00022692"/>
    </source>
</evidence>
<evidence type="ECO:0000256" key="1">
    <source>
        <dbReference type="ARBA" id="ARBA00004141"/>
    </source>
</evidence>
<keyword evidence="5 7" id="KW-1133">Transmembrane helix</keyword>
<feature type="transmembrane region" description="Helical" evidence="7">
    <location>
        <begin position="37"/>
        <end position="59"/>
    </location>
</feature>
<gene>
    <name evidence="8" type="ORF">MAR_015133</name>
</gene>
<protein>
    <recommendedName>
        <fullName evidence="3">Protein TEX261</fullName>
    </recommendedName>
</protein>
<keyword evidence="4 7" id="KW-0812">Transmembrane</keyword>
<name>A0ABY7FJ29_MYAAR</name>
<sequence length="201" mass="22892">MWFIYLLSWVALFIQVVVITLSIAVGLFYLAELVEEYTVLTAKVIKYLIICTTAVFIGFLLFEDLPISCIVFGLVGNGAFFLLLQDFPYFNLSSPGFIGSVVTVVINHYLAFSYFTDVWHPFYEVLAYFTVCLWMVPFAFFVSLSANENVLPTVSERTMSESEDTDIVSSYFSRKGKKYGLLSFLKNAHGTILPQRVKKHF</sequence>
<evidence type="ECO:0000256" key="7">
    <source>
        <dbReference type="SAM" id="Phobius"/>
    </source>
</evidence>
<evidence type="ECO:0000256" key="3">
    <source>
        <dbReference type="ARBA" id="ARBA00017877"/>
    </source>
</evidence>